<evidence type="ECO:0000256" key="2">
    <source>
        <dbReference type="ARBA" id="ARBA00023239"/>
    </source>
</evidence>
<keyword evidence="6" id="KW-0378">Hydrolase</keyword>
<dbReference type="GO" id="GO:0019243">
    <property type="term" value="P:methylglyoxal catabolic process to D-lactate via S-lactoyl-glutathione"/>
    <property type="evidence" value="ECO:0007669"/>
    <property type="project" value="TreeGrafter"/>
</dbReference>
<dbReference type="AlphaFoldDB" id="A0A1G8XWP7"/>
<dbReference type="InterPro" id="IPR002818">
    <property type="entry name" value="DJ-1/PfpI"/>
</dbReference>
<protein>
    <submittedName>
        <fullName evidence="6">Putative intracellular protease/amidase</fullName>
    </submittedName>
</protein>
<dbReference type="GO" id="GO:0008233">
    <property type="term" value="F:peptidase activity"/>
    <property type="evidence" value="ECO:0007669"/>
    <property type="project" value="UniProtKB-KW"/>
</dbReference>
<keyword evidence="7" id="KW-1185">Reference proteome</keyword>
<keyword evidence="1" id="KW-0346">Stress response</keyword>
<gene>
    <name evidence="6" type="ORF">SAMN05216212_1245</name>
</gene>
<dbReference type="Proteomes" id="UP000199305">
    <property type="component" value="Unassembled WGS sequence"/>
</dbReference>
<keyword evidence="2" id="KW-0456">Lyase</keyword>
<dbReference type="CDD" id="cd03141">
    <property type="entry name" value="GATase1_Hsp31_like"/>
    <property type="match status" value="1"/>
</dbReference>
<feature type="compositionally biased region" description="Basic and acidic residues" evidence="4">
    <location>
        <begin position="220"/>
        <end position="231"/>
    </location>
</feature>
<evidence type="ECO:0000256" key="1">
    <source>
        <dbReference type="ARBA" id="ARBA00023016"/>
    </source>
</evidence>
<sequence>MYDYRVLFVLTGHDSLGDTGDKTGFHLSEAAQPWRVLREAGFHVDFATPEGGEAPIDPGSKDMDDSVNREFLEDEDVNAKIKSAPALKELDIGEYDAIYFPGGHGTMWDLPDNKDVQDAIRKMYENDKVVAAVCHGPAAFVNVKLSDGSWLVDGKKLSAFTDEEERAVEKDDIVPFLLASKLKERGATHEKADNFEESVTVDGRLVTGQNPASARGVGEALRDQVKKGGGS</sequence>
<dbReference type="GO" id="GO:0006508">
    <property type="term" value="P:proteolysis"/>
    <property type="evidence" value="ECO:0007669"/>
    <property type="project" value="UniProtKB-KW"/>
</dbReference>
<dbReference type="EMBL" id="FNFH01000002">
    <property type="protein sequence ID" value="SDJ94200.1"/>
    <property type="molecule type" value="Genomic_DNA"/>
</dbReference>
<keyword evidence="6" id="KW-0645">Protease</keyword>
<name>A0A1G8XWP7_9GAMM</name>
<dbReference type="OrthoDB" id="9792284at2"/>
<dbReference type="RefSeq" id="WP_091510149.1">
    <property type="nucleotide sequence ID" value="NZ_FNFH01000002.1"/>
</dbReference>
<evidence type="ECO:0000313" key="7">
    <source>
        <dbReference type="Proteomes" id="UP000199305"/>
    </source>
</evidence>
<organism evidence="6 7">
    <name type="scientific">Microbulbifer yueqingensis</name>
    <dbReference type="NCBI Taxonomy" id="658219"/>
    <lineage>
        <taxon>Bacteria</taxon>
        <taxon>Pseudomonadati</taxon>
        <taxon>Pseudomonadota</taxon>
        <taxon>Gammaproteobacteria</taxon>
        <taxon>Cellvibrionales</taxon>
        <taxon>Microbulbiferaceae</taxon>
        <taxon>Microbulbifer</taxon>
    </lineage>
</organism>
<feature type="region of interest" description="Disordered" evidence="4">
    <location>
        <begin position="204"/>
        <end position="231"/>
    </location>
</feature>
<dbReference type="SUPFAM" id="SSF52317">
    <property type="entry name" value="Class I glutamine amidotransferase-like"/>
    <property type="match status" value="1"/>
</dbReference>
<dbReference type="PANTHER" id="PTHR48094:SF11">
    <property type="entry name" value="GLUTATHIONE-INDEPENDENT GLYOXALASE HSP31-RELATED"/>
    <property type="match status" value="1"/>
</dbReference>
<evidence type="ECO:0000256" key="4">
    <source>
        <dbReference type="SAM" id="MobiDB-lite"/>
    </source>
</evidence>
<dbReference type="GO" id="GO:0005737">
    <property type="term" value="C:cytoplasm"/>
    <property type="evidence" value="ECO:0007669"/>
    <property type="project" value="TreeGrafter"/>
</dbReference>
<proteinExistence type="inferred from homology"/>
<evidence type="ECO:0000313" key="6">
    <source>
        <dbReference type="EMBL" id="SDJ94200.1"/>
    </source>
</evidence>
<accession>A0A1G8XWP7</accession>
<dbReference type="STRING" id="658219.SAMN05216212_1245"/>
<comment type="similarity">
    <text evidence="3">Belongs to the peptidase C56 family. HSP31-like subfamily.</text>
</comment>
<feature type="domain" description="DJ-1/PfpI" evidence="5">
    <location>
        <begin position="24"/>
        <end position="215"/>
    </location>
</feature>
<evidence type="ECO:0000259" key="5">
    <source>
        <dbReference type="Pfam" id="PF01965"/>
    </source>
</evidence>
<dbReference type="InterPro" id="IPR029062">
    <property type="entry name" value="Class_I_gatase-like"/>
</dbReference>
<dbReference type="PANTHER" id="PTHR48094">
    <property type="entry name" value="PROTEIN/NUCLEIC ACID DEGLYCASE DJ-1-RELATED"/>
    <property type="match status" value="1"/>
</dbReference>
<dbReference type="Gene3D" id="3.40.50.880">
    <property type="match status" value="1"/>
</dbReference>
<dbReference type="GO" id="GO:0019172">
    <property type="term" value="F:glyoxalase III activity"/>
    <property type="evidence" value="ECO:0007669"/>
    <property type="project" value="TreeGrafter"/>
</dbReference>
<reference evidence="7" key="1">
    <citation type="submission" date="2016-10" db="EMBL/GenBank/DDBJ databases">
        <authorList>
            <person name="Varghese N."/>
            <person name="Submissions S."/>
        </authorList>
    </citation>
    <scope>NUCLEOTIDE SEQUENCE [LARGE SCALE GENOMIC DNA]</scope>
    <source>
        <strain evidence="7">CGMCC 1.10658</strain>
    </source>
</reference>
<dbReference type="Pfam" id="PF01965">
    <property type="entry name" value="DJ-1_PfpI"/>
    <property type="match status" value="1"/>
</dbReference>
<evidence type="ECO:0000256" key="3">
    <source>
        <dbReference type="ARBA" id="ARBA00038493"/>
    </source>
</evidence>
<dbReference type="InterPro" id="IPR050325">
    <property type="entry name" value="Prot/Nucl_acid_deglycase"/>
</dbReference>